<keyword evidence="1" id="KW-1133">Transmembrane helix</keyword>
<evidence type="ECO:0000313" key="2">
    <source>
        <dbReference type="EMBL" id="SLM31168.1"/>
    </source>
</evidence>
<evidence type="ECO:0000256" key="1">
    <source>
        <dbReference type="SAM" id="Phobius"/>
    </source>
</evidence>
<dbReference type="STRING" id="1246637.MTBBW1_280004"/>
<dbReference type="Proteomes" id="UP000191931">
    <property type="component" value="Unassembled WGS sequence"/>
</dbReference>
<proteinExistence type="predicted"/>
<sequence length="298" mass="33986">MDTFRASKRMVIIVFFFIAATQAFYTYRNIVIFQEQYEKLTDAQASELGKVIENYFSVPIDLEIPIERIGGIKKYLFEVIETAPFISFIKILKESEEIYSAKVSDQFQRVIVSPIHGKNGDVIAEIHLGVLSDTKASSRKLLIDLSTIIIACLVYTYELLIFIASYVIVVPGYHMIRELNKSVANLSLSSNIDKNSGGFASVLLEMEKKVTPMMLILTHFLYSLQQLADAVSEKTHSGKIQILSKIEIYKNKIESLIKNGKILKKRLFRGMSDPLWQPLFLQQTFSQVFSLSLQRSYL</sequence>
<dbReference type="AlphaFoldDB" id="A0A1W1HFI9"/>
<protein>
    <submittedName>
        <fullName evidence="2">Uncharacterized protein</fullName>
    </submittedName>
</protein>
<name>A0A1W1HFI9_9BACT</name>
<keyword evidence="1" id="KW-0472">Membrane</keyword>
<keyword evidence="3" id="KW-1185">Reference proteome</keyword>
<dbReference type="EMBL" id="FWEV01000201">
    <property type="protein sequence ID" value="SLM31168.1"/>
    <property type="molecule type" value="Genomic_DNA"/>
</dbReference>
<feature type="transmembrane region" description="Helical" evidence="1">
    <location>
        <begin position="148"/>
        <end position="169"/>
    </location>
</feature>
<accession>A0A1W1HFI9</accession>
<reference evidence="2 3" key="1">
    <citation type="submission" date="2017-03" db="EMBL/GenBank/DDBJ databases">
        <authorList>
            <person name="Afonso C.L."/>
            <person name="Miller P.J."/>
            <person name="Scott M.A."/>
            <person name="Spackman E."/>
            <person name="Goraichik I."/>
            <person name="Dimitrov K.M."/>
            <person name="Suarez D.L."/>
            <person name="Swayne D.E."/>
        </authorList>
    </citation>
    <scope>NUCLEOTIDE SEQUENCE [LARGE SCALE GENOMIC DNA]</scope>
    <source>
        <strain evidence="2">PRJEB14757</strain>
    </source>
</reference>
<organism evidence="2 3">
    <name type="scientific">Desulfamplus magnetovallimortis</name>
    <dbReference type="NCBI Taxonomy" id="1246637"/>
    <lineage>
        <taxon>Bacteria</taxon>
        <taxon>Pseudomonadati</taxon>
        <taxon>Thermodesulfobacteriota</taxon>
        <taxon>Desulfobacteria</taxon>
        <taxon>Desulfobacterales</taxon>
        <taxon>Desulfobacteraceae</taxon>
        <taxon>Desulfamplus</taxon>
    </lineage>
</organism>
<keyword evidence="1" id="KW-0812">Transmembrane</keyword>
<gene>
    <name evidence="2" type="ORF">MTBBW1_280004</name>
</gene>
<dbReference type="RefSeq" id="WP_080799560.1">
    <property type="nucleotide sequence ID" value="NZ_LT828540.1"/>
</dbReference>
<evidence type="ECO:0000313" key="3">
    <source>
        <dbReference type="Proteomes" id="UP000191931"/>
    </source>
</evidence>